<dbReference type="Proteomes" id="UP001153334">
    <property type="component" value="Unassembled WGS sequence"/>
</dbReference>
<dbReference type="EMBL" id="JAPESX010000409">
    <property type="protein sequence ID" value="KAJ8121458.1"/>
    <property type="molecule type" value="Genomic_DNA"/>
</dbReference>
<sequence length="472" mass="50494">MSDDYDVLNRAVLDRVHRRCTVSDYRNTVRAIATYHQSAMADDLFYHGYWKGLFMVNEGAIIEYHNPAASHPEGIAERQRTDRRLIFIWTHDINGRSGWCRVVENSALIPVPGMQEPPVEFQGTLNLWRFFFDRIRAPGARSPSRYAELVAPRHIDNGVNANTVNMTRLGMTPGADPSRAALRVATRAEIAAAETAPGIRYLTPADPSLPSNADYIMAVGSPNVGGGSLKTGIRYPGEFPDMNENPTIPRTPSPVQVAPTNANTSSVTMGLGQTLAVAVLHYYNSFRGRSESPPIEEVRAIGETIKALETDSNPEIPSFLGPFLNRPSDLTLAPGAATASAADNSVATTSVLDNSAATTSVSDNSAATAAVVDNNMDMGAPVTYPETFGSFTDMLSGVASSEPGSISGLTSSAAFDFGLDTYLDSTLFTQDESPDFLDFLATIGNQTAPVADNSNDHNQEGSGVEGGEHGGL</sequence>
<proteinExistence type="predicted"/>
<protein>
    <submittedName>
        <fullName evidence="1">Uncharacterized protein</fullName>
    </submittedName>
</protein>
<comment type="caution">
    <text evidence="1">The sequence shown here is derived from an EMBL/GenBank/DDBJ whole genome shotgun (WGS) entry which is preliminary data.</text>
</comment>
<keyword evidence="2" id="KW-1185">Reference proteome</keyword>
<evidence type="ECO:0000313" key="2">
    <source>
        <dbReference type="Proteomes" id="UP001153334"/>
    </source>
</evidence>
<reference evidence="1" key="1">
    <citation type="submission" date="2022-11" db="EMBL/GenBank/DDBJ databases">
        <title>Genome Sequence of Nemania bipapillata.</title>
        <authorList>
            <person name="Buettner E."/>
        </authorList>
    </citation>
    <scope>NUCLEOTIDE SEQUENCE</scope>
    <source>
        <strain evidence="1">CP14</strain>
    </source>
</reference>
<gene>
    <name evidence="1" type="ORF">ONZ43_g2095</name>
</gene>
<accession>A0ACC2J1Y3</accession>
<name>A0ACC2J1Y3_9PEZI</name>
<evidence type="ECO:0000313" key="1">
    <source>
        <dbReference type="EMBL" id="KAJ8121458.1"/>
    </source>
</evidence>
<organism evidence="1 2">
    <name type="scientific">Nemania bipapillata</name>
    <dbReference type="NCBI Taxonomy" id="110536"/>
    <lineage>
        <taxon>Eukaryota</taxon>
        <taxon>Fungi</taxon>
        <taxon>Dikarya</taxon>
        <taxon>Ascomycota</taxon>
        <taxon>Pezizomycotina</taxon>
        <taxon>Sordariomycetes</taxon>
        <taxon>Xylariomycetidae</taxon>
        <taxon>Xylariales</taxon>
        <taxon>Xylariaceae</taxon>
        <taxon>Nemania</taxon>
    </lineage>
</organism>